<name>A0ABV2EMZ9_9CAUL</name>
<dbReference type="PROSITE" id="PS51257">
    <property type="entry name" value="PROKAR_LIPOPROTEIN"/>
    <property type="match status" value="1"/>
</dbReference>
<feature type="signal peptide" evidence="1">
    <location>
        <begin position="1"/>
        <end position="21"/>
    </location>
</feature>
<accession>A0ABV2EMZ9</accession>
<reference evidence="2 3" key="1">
    <citation type="submission" date="2024-06" db="EMBL/GenBank/DDBJ databases">
        <title>Genomic Encyclopedia of Type Strains, Phase IV (KMG-IV): sequencing the most valuable type-strain genomes for metagenomic binning, comparative biology and taxonomic classification.</title>
        <authorList>
            <person name="Goeker M."/>
        </authorList>
    </citation>
    <scope>NUCLEOTIDE SEQUENCE [LARGE SCALE GENOMIC DNA]</scope>
    <source>
        <strain evidence="2 3">DSM 17809</strain>
    </source>
</reference>
<evidence type="ECO:0000313" key="3">
    <source>
        <dbReference type="Proteomes" id="UP001549110"/>
    </source>
</evidence>
<keyword evidence="3" id="KW-1185">Reference proteome</keyword>
<gene>
    <name evidence="2" type="ORF">ABID41_003436</name>
</gene>
<feature type="chain" id="PRO_5045964348" evidence="1">
    <location>
        <begin position="22"/>
        <end position="158"/>
    </location>
</feature>
<organism evidence="2 3">
    <name type="scientific">Phenylobacterium koreense</name>
    <dbReference type="NCBI Taxonomy" id="266125"/>
    <lineage>
        <taxon>Bacteria</taxon>
        <taxon>Pseudomonadati</taxon>
        <taxon>Pseudomonadota</taxon>
        <taxon>Alphaproteobacteria</taxon>
        <taxon>Caulobacterales</taxon>
        <taxon>Caulobacteraceae</taxon>
        <taxon>Phenylobacterium</taxon>
    </lineage>
</organism>
<comment type="caution">
    <text evidence="2">The sequence shown here is derived from an EMBL/GenBank/DDBJ whole genome shotgun (WGS) entry which is preliminary data.</text>
</comment>
<keyword evidence="1" id="KW-0732">Signal</keyword>
<protein>
    <submittedName>
        <fullName evidence="2">Uncharacterized protein</fullName>
    </submittedName>
</protein>
<dbReference type="EMBL" id="JBEPLU010000003">
    <property type="protein sequence ID" value="MET3528297.1"/>
    <property type="molecule type" value="Genomic_DNA"/>
</dbReference>
<dbReference type="RefSeq" id="WP_331932026.1">
    <property type="nucleotide sequence ID" value="NZ_JBEPLU010000003.1"/>
</dbReference>
<proteinExistence type="predicted"/>
<sequence>MRLRALLGLCVSCLLAACAHQGDGGGVRGMAWSLHHTEGEGAKLAYGEPASDNVVLMMSCQPGSGRVFVSLTAPASSASNAIELRSRRQTSRFEGAAAPGLGEGAIIEAEASAADPTLLSFARTGDLAVVEQGRAARLPAGRAERAAVTDFFAQCRAA</sequence>
<evidence type="ECO:0000313" key="2">
    <source>
        <dbReference type="EMBL" id="MET3528297.1"/>
    </source>
</evidence>
<dbReference type="Proteomes" id="UP001549110">
    <property type="component" value="Unassembled WGS sequence"/>
</dbReference>
<evidence type="ECO:0000256" key="1">
    <source>
        <dbReference type="SAM" id="SignalP"/>
    </source>
</evidence>